<dbReference type="HOGENOM" id="CLU_1082135_0_0_1"/>
<feature type="region of interest" description="Disordered" evidence="1">
    <location>
        <begin position="203"/>
        <end position="257"/>
    </location>
</feature>
<dbReference type="EMBL" id="AZNF01000011">
    <property type="protein sequence ID" value="KID62658.1"/>
    <property type="molecule type" value="Genomic_DNA"/>
</dbReference>
<evidence type="ECO:0000256" key="1">
    <source>
        <dbReference type="SAM" id="MobiDB-lite"/>
    </source>
</evidence>
<feature type="non-terminal residue" evidence="2">
    <location>
        <position position="1"/>
    </location>
</feature>
<dbReference type="PANTHER" id="PTHR13097">
    <property type="entry name" value="TRANSCRIPTION INITIATION FACTOR IIE, ALPHA SUBUNIT"/>
    <property type="match status" value="1"/>
</dbReference>
<reference evidence="2 3" key="1">
    <citation type="journal article" date="2014" name="Proc. Natl. Acad. Sci. U.S.A.">
        <title>Trajectory and genomic determinants of fungal-pathogen speciation and host adaptation.</title>
        <authorList>
            <person name="Hu X."/>
            <person name="Xiao G."/>
            <person name="Zheng P."/>
            <person name="Shang Y."/>
            <person name="Su Y."/>
            <person name="Zhang X."/>
            <person name="Liu X."/>
            <person name="Zhan S."/>
            <person name="St Leger R.J."/>
            <person name="Wang C."/>
        </authorList>
    </citation>
    <scope>NUCLEOTIDE SEQUENCE [LARGE SCALE GENOMIC DNA]</scope>
    <source>
        <strain evidence="2 3">ARSEF 549</strain>
    </source>
</reference>
<comment type="caution">
    <text evidence="2">The sequence shown here is derived from an EMBL/GenBank/DDBJ whole genome shotgun (WGS) entry which is preliminary data.</text>
</comment>
<dbReference type="GO" id="GO:0005673">
    <property type="term" value="C:transcription factor TFIIE complex"/>
    <property type="evidence" value="ECO:0007669"/>
    <property type="project" value="TreeGrafter"/>
</dbReference>
<dbReference type="InterPro" id="IPR039997">
    <property type="entry name" value="TFE"/>
</dbReference>
<organism evidence="2 3">
    <name type="scientific">Metarhizium anisopliae (strain ARSEF 549)</name>
    <dbReference type="NCBI Taxonomy" id="3151832"/>
    <lineage>
        <taxon>Eukaryota</taxon>
        <taxon>Fungi</taxon>
        <taxon>Dikarya</taxon>
        <taxon>Ascomycota</taxon>
        <taxon>Pezizomycotina</taxon>
        <taxon>Sordariomycetes</taxon>
        <taxon>Hypocreomycetidae</taxon>
        <taxon>Hypocreales</taxon>
        <taxon>Clavicipitaceae</taxon>
        <taxon>Metarhizium</taxon>
    </lineage>
</organism>
<sequence>MEILDSVGASGFLCHRCNHTLICEADRTSTGHEQSTRLNDQFQFISELLPKIDSSHIPEYDFNTALSKARPVIRDAAHQSAAIIPIDFDPNRPMAVKGLTNTGPKSITVNISTSDDTSVAEREAKKARITHQNALPSWMSCSTGAIPNTLADTSTSVEIDDCFETLKAEQAAIMAQHSIQDEEDEDFVSDDEGDDEFEDVQAVGKNSNVDGSGNIVPNAEELGGMSRDDSFDERASSRLKKAKPDIRGAKTTLHEDI</sequence>
<accession>A0A0B4EX66</accession>
<evidence type="ECO:0000313" key="2">
    <source>
        <dbReference type="EMBL" id="KID62658.1"/>
    </source>
</evidence>
<keyword evidence="3" id="KW-1185">Reference proteome</keyword>
<gene>
    <name evidence="2" type="ORF">MAN_07874</name>
</gene>
<dbReference type="GO" id="GO:0006367">
    <property type="term" value="P:transcription initiation at RNA polymerase II promoter"/>
    <property type="evidence" value="ECO:0007669"/>
    <property type="project" value="TreeGrafter"/>
</dbReference>
<evidence type="ECO:0000313" key="3">
    <source>
        <dbReference type="Proteomes" id="UP000031186"/>
    </source>
</evidence>
<dbReference type="VEuPathDB" id="FungiDB:MAN_07874"/>
<protein>
    <submittedName>
        <fullName evidence="2">Transcription initiation factor IIE subunit alpha</fullName>
    </submittedName>
</protein>
<feature type="compositionally biased region" description="Basic and acidic residues" evidence="1">
    <location>
        <begin position="226"/>
        <end position="257"/>
    </location>
</feature>
<dbReference type="PANTHER" id="PTHR13097:SF7">
    <property type="entry name" value="GENERAL TRANSCRIPTION FACTOR IIE SUBUNIT 1"/>
    <property type="match status" value="1"/>
</dbReference>
<dbReference type="OrthoDB" id="10437161at2759"/>
<dbReference type="AlphaFoldDB" id="A0A0B4EX66"/>
<name>A0A0B4EX66_METAF</name>
<proteinExistence type="predicted"/>
<dbReference type="Proteomes" id="UP000031186">
    <property type="component" value="Unassembled WGS sequence"/>
</dbReference>